<dbReference type="PROSITE" id="PS50987">
    <property type="entry name" value="HTH_ARSR_2"/>
    <property type="match status" value="1"/>
</dbReference>
<dbReference type="InterPro" id="IPR036388">
    <property type="entry name" value="WH-like_DNA-bd_sf"/>
</dbReference>
<evidence type="ECO:0000259" key="1">
    <source>
        <dbReference type="PROSITE" id="PS50987"/>
    </source>
</evidence>
<dbReference type="InterPro" id="IPR011991">
    <property type="entry name" value="ArsR-like_HTH"/>
</dbReference>
<accession>A0ABT0U721</accession>
<evidence type="ECO:0000313" key="3">
    <source>
        <dbReference type="Proteomes" id="UP001202961"/>
    </source>
</evidence>
<dbReference type="EMBL" id="JAMQBK010000051">
    <property type="protein sequence ID" value="MCM2372724.1"/>
    <property type="molecule type" value="Genomic_DNA"/>
</dbReference>
<keyword evidence="3" id="KW-1185">Reference proteome</keyword>
<dbReference type="PANTHER" id="PTHR38600">
    <property type="entry name" value="TRANSCRIPTIONAL REGULATORY PROTEIN"/>
    <property type="match status" value="1"/>
</dbReference>
<dbReference type="RefSeq" id="WP_250930358.1">
    <property type="nucleotide sequence ID" value="NZ_JAMQBK010000051.1"/>
</dbReference>
<evidence type="ECO:0000313" key="2">
    <source>
        <dbReference type="EMBL" id="MCM2372724.1"/>
    </source>
</evidence>
<dbReference type="SMART" id="SM00418">
    <property type="entry name" value="HTH_ARSR"/>
    <property type="match status" value="1"/>
</dbReference>
<dbReference type="Pfam" id="PF12840">
    <property type="entry name" value="HTH_20"/>
    <property type="match status" value="1"/>
</dbReference>
<reference evidence="2 3" key="1">
    <citation type="journal article" date="2022" name="Syst. Appl. Microbiol.">
        <title>Rhodopirellula aestuarii sp. nov., a novel member of the genus Rhodopirellula isolated from brackish sediments collected in the Tagus River estuary, Portugal.</title>
        <authorList>
            <person name="Vitorino I.R."/>
            <person name="Klimek D."/>
            <person name="Calusinska M."/>
            <person name="Lobo-da-Cunha A."/>
            <person name="Vasconcelos V."/>
            <person name="Lage O.M."/>
        </authorList>
    </citation>
    <scope>NUCLEOTIDE SEQUENCE [LARGE SCALE GENOMIC DNA]</scope>
    <source>
        <strain evidence="2 3">ICT_H3.1</strain>
    </source>
</reference>
<sequence length="113" mass="12459">MSASTEPERTFTKNASLFAALGDETRLSLLVQLGGGNLCSITQLAEGRPQTRQAIRKHLHVLEAVDLVKGVRRGRENLFQIEPKVVESAAQSLVAISQQWDDALSRLKSFVEE</sequence>
<dbReference type="PRINTS" id="PR00778">
    <property type="entry name" value="HTHARSR"/>
</dbReference>
<proteinExistence type="predicted"/>
<name>A0ABT0U721_9BACT</name>
<organism evidence="2 3">
    <name type="scientific">Aporhodopirellula aestuarii</name>
    <dbReference type="NCBI Taxonomy" id="2950107"/>
    <lineage>
        <taxon>Bacteria</taxon>
        <taxon>Pseudomonadati</taxon>
        <taxon>Planctomycetota</taxon>
        <taxon>Planctomycetia</taxon>
        <taxon>Pirellulales</taxon>
        <taxon>Pirellulaceae</taxon>
        <taxon>Aporhodopirellula</taxon>
    </lineage>
</organism>
<dbReference type="InterPro" id="IPR036390">
    <property type="entry name" value="WH_DNA-bd_sf"/>
</dbReference>
<dbReference type="Proteomes" id="UP001202961">
    <property type="component" value="Unassembled WGS sequence"/>
</dbReference>
<gene>
    <name evidence="2" type="ORF">NB063_19090</name>
</gene>
<feature type="domain" description="HTH arsR-type" evidence="1">
    <location>
        <begin position="6"/>
        <end position="101"/>
    </location>
</feature>
<dbReference type="SUPFAM" id="SSF46785">
    <property type="entry name" value="Winged helix' DNA-binding domain"/>
    <property type="match status" value="1"/>
</dbReference>
<dbReference type="CDD" id="cd00090">
    <property type="entry name" value="HTH_ARSR"/>
    <property type="match status" value="1"/>
</dbReference>
<dbReference type="PANTHER" id="PTHR38600:SF2">
    <property type="entry name" value="SLL0088 PROTEIN"/>
    <property type="match status" value="1"/>
</dbReference>
<comment type="caution">
    <text evidence="2">The sequence shown here is derived from an EMBL/GenBank/DDBJ whole genome shotgun (WGS) entry which is preliminary data.</text>
</comment>
<dbReference type="Gene3D" id="1.10.10.10">
    <property type="entry name" value="Winged helix-like DNA-binding domain superfamily/Winged helix DNA-binding domain"/>
    <property type="match status" value="1"/>
</dbReference>
<dbReference type="InterPro" id="IPR001845">
    <property type="entry name" value="HTH_ArsR_DNA-bd_dom"/>
</dbReference>
<protein>
    <submittedName>
        <fullName evidence="2">Helix-turn-helix domain-containing protein</fullName>
    </submittedName>
</protein>